<dbReference type="InterPro" id="IPR046704">
    <property type="entry name" value="DUF6777"/>
</dbReference>
<dbReference type="PROSITE" id="PS51257">
    <property type="entry name" value="PROKAR_LIPOPROTEIN"/>
    <property type="match status" value="1"/>
</dbReference>
<feature type="compositionally biased region" description="Low complexity" evidence="1">
    <location>
        <begin position="415"/>
        <end position="433"/>
    </location>
</feature>
<dbReference type="InterPro" id="IPR005543">
    <property type="entry name" value="PASTA_dom"/>
</dbReference>
<evidence type="ECO:0000313" key="5">
    <source>
        <dbReference type="EMBL" id="MBD9726188.1"/>
    </source>
</evidence>
<reference evidence="5" key="1">
    <citation type="submission" date="2020-09" db="EMBL/GenBank/DDBJ databases">
        <title>Streptomyces canutascabiei sp. nov., which causes potato common scab and is distributed across the world.</title>
        <authorList>
            <person name="Nguyen H.P."/>
            <person name="Weisberg A.J."/>
            <person name="Chang J.H."/>
            <person name="Clarke C.R."/>
        </authorList>
    </citation>
    <scope>NUCLEOTIDE SEQUENCE</scope>
    <source>
        <strain evidence="5">ID-01-6.2a</strain>
    </source>
</reference>
<feature type="compositionally biased region" description="Pro residues" evidence="1">
    <location>
        <begin position="509"/>
        <end position="519"/>
    </location>
</feature>
<feature type="region of interest" description="Disordered" evidence="1">
    <location>
        <begin position="313"/>
        <end position="550"/>
    </location>
</feature>
<evidence type="ECO:0000256" key="1">
    <source>
        <dbReference type="SAM" id="MobiDB-lite"/>
    </source>
</evidence>
<gene>
    <name evidence="5" type="ORF">IHE70_23785</name>
</gene>
<feature type="compositionally biased region" description="Low complexity" evidence="1">
    <location>
        <begin position="348"/>
        <end position="367"/>
    </location>
</feature>
<protein>
    <submittedName>
        <fullName evidence="5">PASTA domain-containing protein</fullName>
    </submittedName>
</protein>
<feature type="compositionally biased region" description="Gly residues" evidence="1">
    <location>
        <begin position="368"/>
        <end position="414"/>
    </location>
</feature>
<dbReference type="GeneID" id="79935463"/>
<dbReference type="Gene3D" id="3.30.10.20">
    <property type="match status" value="1"/>
</dbReference>
<comment type="caution">
    <text evidence="5">The sequence shown here is derived from an EMBL/GenBank/DDBJ whole genome shotgun (WGS) entry which is preliminary data.</text>
</comment>
<dbReference type="AlphaFoldDB" id="A0A927LBW6"/>
<organism evidence="5 6">
    <name type="scientific">Streptomyces caniscabiei</name>
    <dbReference type="NCBI Taxonomy" id="2746961"/>
    <lineage>
        <taxon>Bacteria</taxon>
        <taxon>Bacillati</taxon>
        <taxon>Actinomycetota</taxon>
        <taxon>Actinomycetes</taxon>
        <taxon>Kitasatosporales</taxon>
        <taxon>Streptomycetaceae</taxon>
        <taxon>Streptomyces</taxon>
    </lineage>
</organism>
<feature type="signal peptide" evidence="2">
    <location>
        <begin position="1"/>
        <end position="30"/>
    </location>
</feature>
<dbReference type="CDD" id="cd06577">
    <property type="entry name" value="PASTA_pknB"/>
    <property type="match status" value="1"/>
</dbReference>
<dbReference type="Pfam" id="PF20568">
    <property type="entry name" value="DUF6777"/>
    <property type="match status" value="1"/>
</dbReference>
<sequence>MTIRARLRTCFLLVGLLVLTGCGESTPSLLAVTAVAAGVPSLAPFFDEGERLGRDQPDLRSPRPHSGLQQGSTPGLYGGTRKPKICDVGKLEDFLTAPENKKKAQEWARIVGVDVDRIPDYLGDLTPVLLRHDTLVKNHDYKKGRGVPFDALLEAGIAVLVDDQGLPAVKCSCGNPLRSFTADPDRVEVTFSGDNKEWESYDEAAVVVVKPAPEQLKEIKLVDVEDPDRGISRGVGTTGESDTTFDTRARQAVPKVRGMTFGEASAAMAEKGLAVTVAGDEMPPGDAPVTGSSPGPGTELGFGAAVALDVEWPGKASDSGTERTDGTDTSGSGSGSDGGSGPAGGSTGTDPGPTEPTDPGGSSTDGSDSGGSPSGGSGSGGPSSGGSDSGGSDSGGSDSGGSDSGGSDSGGSDSGGSDSSGSSSGGAPSESSSVPTDPGTTPSDGGSSPTDGVPSPTESTAPPPTGGTSLTPSPSRSSERPSPDPTPTSAPTSSVPSTPPAPTRSTVPPTTPDPDPTGDPPSDDPGDPGDPSDEGTPRDPVEEPAQLMWI</sequence>
<evidence type="ECO:0000259" key="4">
    <source>
        <dbReference type="Pfam" id="PF20568"/>
    </source>
</evidence>
<feature type="compositionally biased region" description="Acidic residues" evidence="1">
    <location>
        <begin position="521"/>
        <end position="533"/>
    </location>
</feature>
<dbReference type="Pfam" id="PF03793">
    <property type="entry name" value="PASTA"/>
    <property type="match status" value="1"/>
</dbReference>
<keyword evidence="2" id="KW-0732">Signal</keyword>
<name>A0A927LBW6_9ACTN</name>
<feature type="region of interest" description="Disordered" evidence="1">
    <location>
        <begin position="53"/>
        <end position="81"/>
    </location>
</feature>
<feature type="domain" description="PASTA" evidence="3">
    <location>
        <begin position="253"/>
        <end position="310"/>
    </location>
</feature>
<feature type="compositionally biased region" description="Gly residues" evidence="1">
    <location>
        <begin position="332"/>
        <end position="347"/>
    </location>
</feature>
<proteinExistence type="predicted"/>
<evidence type="ECO:0000259" key="3">
    <source>
        <dbReference type="Pfam" id="PF03793"/>
    </source>
</evidence>
<dbReference type="EMBL" id="JACYXT010000010">
    <property type="protein sequence ID" value="MBD9726188.1"/>
    <property type="molecule type" value="Genomic_DNA"/>
</dbReference>
<evidence type="ECO:0000256" key="2">
    <source>
        <dbReference type="SAM" id="SignalP"/>
    </source>
</evidence>
<feature type="compositionally biased region" description="Low complexity" evidence="1">
    <location>
        <begin position="454"/>
        <end position="476"/>
    </location>
</feature>
<feature type="chain" id="PRO_5039392531" evidence="2">
    <location>
        <begin position="31"/>
        <end position="550"/>
    </location>
</feature>
<feature type="region of interest" description="Disordered" evidence="1">
    <location>
        <begin position="278"/>
        <end position="301"/>
    </location>
</feature>
<evidence type="ECO:0000313" key="6">
    <source>
        <dbReference type="Proteomes" id="UP000661025"/>
    </source>
</evidence>
<feature type="domain" description="DUF6777" evidence="4">
    <location>
        <begin position="70"/>
        <end position="227"/>
    </location>
</feature>
<dbReference type="Proteomes" id="UP000661025">
    <property type="component" value="Unassembled WGS sequence"/>
</dbReference>
<dbReference type="RefSeq" id="WP_192362828.1">
    <property type="nucleotide sequence ID" value="NZ_CP119182.1"/>
</dbReference>
<accession>A0A927LBW6</accession>
<feature type="compositionally biased region" description="Polar residues" evidence="1">
    <location>
        <begin position="434"/>
        <end position="450"/>
    </location>
</feature>